<sequence>MVMPPEDKGHVATKEEALDHVRSAIEDGLIPVLGTSIMEAEASNVKDLEHFMSVCFCCSCCCINGRVMTQSSVDVINLFHKMEGLTVEVDQDACIGCGDCLEVCVFKGMEMIDEKARVNQKRCLGCGRCESTCPNEAISIEISDLSRVHGLIEKLEAHVDVS</sequence>
<dbReference type="PROSITE" id="PS00198">
    <property type="entry name" value="4FE4S_FER_1"/>
    <property type="match status" value="1"/>
</dbReference>
<dbReference type="PANTHER" id="PTHR24960:SF83">
    <property type="entry name" value="4FE-4S FERREDOXIN-TYPE DOMAIN-CONTAINING PROTEIN"/>
    <property type="match status" value="1"/>
</dbReference>
<accession>X0Z8C7</accession>
<dbReference type="PROSITE" id="PS51379">
    <property type="entry name" value="4FE4S_FER_2"/>
    <property type="match status" value="2"/>
</dbReference>
<dbReference type="InterPro" id="IPR017896">
    <property type="entry name" value="4Fe4S_Fe-S-bd"/>
</dbReference>
<reference evidence="6" key="1">
    <citation type="journal article" date="2014" name="Front. Microbiol.">
        <title>High frequency of phylogenetically diverse reductive dehalogenase-homologous genes in deep subseafloor sedimentary metagenomes.</title>
        <authorList>
            <person name="Kawai M."/>
            <person name="Futagami T."/>
            <person name="Toyoda A."/>
            <person name="Takaki Y."/>
            <person name="Nishi S."/>
            <person name="Hori S."/>
            <person name="Arai W."/>
            <person name="Tsubouchi T."/>
            <person name="Morono Y."/>
            <person name="Uchiyama I."/>
            <person name="Ito T."/>
            <person name="Fujiyama A."/>
            <person name="Inagaki F."/>
            <person name="Takami H."/>
        </authorList>
    </citation>
    <scope>NUCLEOTIDE SEQUENCE</scope>
    <source>
        <strain evidence="6">Expedition CK06-06</strain>
    </source>
</reference>
<organism evidence="6">
    <name type="scientific">marine sediment metagenome</name>
    <dbReference type="NCBI Taxonomy" id="412755"/>
    <lineage>
        <taxon>unclassified sequences</taxon>
        <taxon>metagenomes</taxon>
        <taxon>ecological metagenomes</taxon>
    </lineage>
</organism>
<proteinExistence type="predicted"/>
<comment type="caution">
    <text evidence="6">The sequence shown here is derived from an EMBL/GenBank/DDBJ whole genome shotgun (WGS) entry which is preliminary data.</text>
</comment>
<keyword evidence="1" id="KW-0004">4Fe-4S</keyword>
<evidence type="ECO:0000313" key="6">
    <source>
        <dbReference type="EMBL" id="GAG56623.1"/>
    </source>
</evidence>
<dbReference type="SUPFAM" id="SSF54862">
    <property type="entry name" value="4Fe-4S ferredoxins"/>
    <property type="match status" value="1"/>
</dbReference>
<feature type="domain" description="4Fe-4S ferredoxin-type" evidence="5">
    <location>
        <begin position="114"/>
        <end position="143"/>
    </location>
</feature>
<dbReference type="InterPro" id="IPR050157">
    <property type="entry name" value="PSI_iron-sulfur_center"/>
</dbReference>
<dbReference type="GO" id="GO:0051539">
    <property type="term" value="F:4 iron, 4 sulfur cluster binding"/>
    <property type="evidence" value="ECO:0007669"/>
    <property type="project" value="UniProtKB-KW"/>
</dbReference>
<dbReference type="InterPro" id="IPR017900">
    <property type="entry name" value="4Fe4S_Fe_S_CS"/>
</dbReference>
<evidence type="ECO:0000259" key="5">
    <source>
        <dbReference type="PROSITE" id="PS51379"/>
    </source>
</evidence>
<dbReference type="GO" id="GO:0046872">
    <property type="term" value="F:metal ion binding"/>
    <property type="evidence" value="ECO:0007669"/>
    <property type="project" value="UniProtKB-KW"/>
</dbReference>
<feature type="domain" description="4Fe-4S ferredoxin-type" evidence="5">
    <location>
        <begin position="85"/>
        <end position="113"/>
    </location>
</feature>
<evidence type="ECO:0000256" key="4">
    <source>
        <dbReference type="ARBA" id="ARBA00023014"/>
    </source>
</evidence>
<keyword evidence="2" id="KW-0479">Metal-binding</keyword>
<name>X0Z8C7_9ZZZZ</name>
<keyword evidence="4" id="KW-0411">Iron-sulfur</keyword>
<gene>
    <name evidence="6" type="ORF">S01H4_16746</name>
</gene>
<protein>
    <recommendedName>
        <fullName evidence="5">4Fe-4S ferredoxin-type domain-containing protein</fullName>
    </recommendedName>
</protein>
<dbReference type="EMBL" id="BART01007350">
    <property type="protein sequence ID" value="GAG56623.1"/>
    <property type="molecule type" value="Genomic_DNA"/>
</dbReference>
<dbReference type="PANTHER" id="PTHR24960">
    <property type="entry name" value="PHOTOSYSTEM I IRON-SULFUR CENTER-RELATED"/>
    <property type="match status" value="1"/>
</dbReference>
<evidence type="ECO:0000256" key="3">
    <source>
        <dbReference type="ARBA" id="ARBA00023004"/>
    </source>
</evidence>
<keyword evidence="3" id="KW-0408">Iron</keyword>
<dbReference type="Pfam" id="PF14697">
    <property type="entry name" value="Fer4_21"/>
    <property type="match status" value="1"/>
</dbReference>
<dbReference type="Gene3D" id="3.30.70.20">
    <property type="match status" value="2"/>
</dbReference>
<dbReference type="AlphaFoldDB" id="X0Z8C7"/>
<evidence type="ECO:0000256" key="2">
    <source>
        <dbReference type="ARBA" id="ARBA00022723"/>
    </source>
</evidence>
<evidence type="ECO:0000256" key="1">
    <source>
        <dbReference type="ARBA" id="ARBA00022485"/>
    </source>
</evidence>